<evidence type="ECO:0000313" key="4">
    <source>
        <dbReference type="Proteomes" id="UP001601059"/>
    </source>
</evidence>
<keyword evidence="3" id="KW-0328">Glycosyltransferase</keyword>
<proteinExistence type="predicted"/>
<dbReference type="PANTHER" id="PTHR46401">
    <property type="entry name" value="GLYCOSYLTRANSFERASE WBBK-RELATED"/>
    <property type="match status" value="1"/>
</dbReference>
<reference evidence="3 4" key="1">
    <citation type="submission" date="2024-08" db="EMBL/GenBank/DDBJ databases">
        <title>Two novel Cytobacillus novel species.</title>
        <authorList>
            <person name="Liu G."/>
        </authorList>
    </citation>
    <scope>NUCLEOTIDE SEQUENCE [LARGE SCALE GENOMIC DNA]</scope>
    <source>
        <strain evidence="3 4">FJAT-54145</strain>
    </source>
</reference>
<gene>
    <name evidence="3" type="ORF">ACFYKX_14205</name>
</gene>
<dbReference type="SUPFAM" id="SSF53756">
    <property type="entry name" value="UDP-Glycosyltransferase/glycogen phosphorylase"/>
    <property type="match status" value="1"/>
</dbReference>
<name>A0ABW6KBX0_9BACI</name>
<comment type="caution">
    <text evidence="3">The sequence shown here is derived from an EMBL/GenBank/DDBJ whole genome shotgun (WGS) entry which is preliminary data.</text>
</comment>
<feature type="domain" description="Glycosyl transferase family 1" evidence="2">
    <location>
        <begin position="197"/>
        <end position="358"/>
    </location>
</feature>
<dbReference type="Gene3D" id="3.40.50.2000">
    <property type="entry name" value="Glycogen Phosphorylase B"/>
    <property type="match status" value="2"/>
</dbReference>
<dbReference type="EMBL" id="JBIACK010000006">
    <property type="protein sequence ID" value="MFE8701751.1"/>
    <property type="molecule type" value="Genomic_DNA"/>
</dbReference>
<evidence type="ECO:0000313" key="3">
    <source>
        <dbReference type="EMBL" id="MFE8701751.1"/>
    </source>
</evidence>
<evidence type="ECO:0000259" key="2">
    <source>
        <dbReference type="Pfam" id="PF00534"/>
    </source>
</evidence>
<keyword evidence="1 3" id="KW-0808">Transferase</keyword>
<dbReference type="PANTHER" id="PTHR46401:SF2">
    <property type="entry name" value="GLYCOSYLTRANSFERASE WBBK-RELATED"/>
    <property type="match status" value="1"/>
</dbReference>
<sequence>MKRSVLIIGPYLPGKSFGGPVKSLLNLVETLGDYFDFYVITEDRDLNAKDVYSDVEIGSWNQIGRAKVFYVPKGKDFKYINFILKDINYDLVYTNSFFSKQSIIIQLLKYLNVIKKPVIVAPRGELSSGALGIKSKKKKIFLQAYKLFNIQRKQSYTCTSITDKQDILTILGHNTKVIKAGNIVSSDLKSGDSLRKKQSGQLKIATVSRISKIKNIDYSLSLLKVIDESENSFNEIIFDIYGPLEDEDYWNECLSIRSNLSRKVIVNYKGAVDYNEVINILSNYHVFLFPTKGENFGHVIQEAFLSGCPVITSDQTPWRKLERLEVGYDISLENQEQYINAIKHYLYMDNKNYELASKKAYEYGIYKVEHQLSIKEHIDMFNNEIKK</sequence>
<dbReference type="Proteomes" id="UP001601059">
    <property type="component" value="Unassembled WGS sequence"/>
</dbReference>
<accession>A0ABW6KBX0</accession>
<protein>
    <submittedName>
        <fullName evidence="3">Glycosyltransferase family 4 protein</fullName>
        <ecNumber evidence="3">2.4.-.-</ecNumber>
    </submittedName>
</protein>
<dbReference type="GO" id="GO:0016757">
    <property type="term" value="F:glycosyltransferase activity"/>
    <property type="evidence" value="ECO:0007669"/>
    <property type="project" value="UniProtKB-KW"/>
</dbReference>
<dbReference type="InterPro" id="IPR001296">
    <property type="entry name" value="Glyco_trans_1"/>
</dbReference>
<dbReference type="EC" id="2.4.-.-" evidence="3"/>
<keyword evidence="4" id="KW-1185">Reference proteome</keyword>
<organism evidence="3 4">
    <name type="scientific">Cytobacillus spartinae</name>
    <dbReference type="NCBI Taxonomy" id="3299023"/>
    <lineage>
        <taxon>Bacteria</taxon>
        <taxon>Bacillati</taxon>
        <taxon>Bacillota</taxon>
        <taxon>Bacilli</taxon>
        <taxon>Bacillales</taxon>
        <taxon>Bacillaceae</taxon>
        <taxon>Cytobacillus</taxon>
    </lineage>
</organism>
<dbReference type="Pfam" id="PF00534">
    <property type="entry name" value="Glycos_transf_1"/>
    <property type="match status" value="1"/>
</dbReference>
<dbReference type="CDD" id="cd03801">
    <property type="entry name" value="GT4_PimA-like"/>
    <property type="match status" value="1"/>
</dbReference>
<evidence type="ECO:0000256" key="1">
    <source>
        <dbReference type="ARBA" id="ARBA00022679"/>
    </source>
</evidence>
<dbReference type="RefSeq" id="WP_389361720.1">
    <property type="nucleotide sequence ID" value="NZ_JBIACK010000006.1"/>
</dbReference>